<dbReference type="GO" id="GO:0005096">
    <property type="term" value="F:GTPase activator activity"/>
    <property type="evidence" value="ECO:0007669"/>
    <property type="project" value="UniProtKB-KW"/>
</dbReference>
<reference evidence="3" key="3">
    <citation type="submission" date="2025-09" db="UniProtKB">
        <authorList>
            <consortium name="Ensembl"/>
        </authorList>
    </citation>
    <scope>IDENTIFICATION</scope>
</reference>
<keyword evidence="4" id="KW-1185">Reference proteome</keyword>
<dbReference type="Proteomes" id="UP000016666">
    <property type="component" value="Unassembled WGS sequence"/>
</dbReference>
<name>A0A493T720_ANAPP</name>
<keyword evidence="1" id="KW-0343">GTPase activation</keyword>
<evidence type="ECO:0000313" key="3">
    <source>
        <dbReference type="Ensembl" id="ENSAPLP00000021641.1"/>
    </source>
</evidence>
<dbReference type="STRING" id="8840.ENSAPLP00000021641"/>
<protein>
    <submittedName>
        <fullName evidence="3">Uncharacterized protein</fullName>
    </submittedName>
</protein>
<dbReference type="Gene3D" id="2.30.29.30">
    <property type="entry name" value="Pleckstrin-homology domain (PH domain)/Phosphotyrosine-binding domain (PTB)"/>
    <property type="match status" value="1"/>
</dbReference>
<evidence type="ECO:0000256" key="1">
    <source>
        <dbReference type="ARBA" id="ARBA00022468"/>
    </source>
</evidence>
<dbReference type="AlphaFoldDB" id="A0A493T720"/>
<accession>A0A493T720</accession>
<organism evidence="3 4">
    <name type="scientific">Anas platyrhynchos platyrhynchos</name>
    <name type="common">Northern mallard</name>
    <dbReference type="NCBI Taxonomy" id="8840"/>
    <lineage>
        <taxon>Eukaryota</taxon>
        <taxon>Metazoa</taxon>
        <taxon>Chordata</taxon>
        <taxon>Craniata</taxon>
        <taxon>Vertebrata</taxon>
        <taxon>Euteleostomi</taxon>
        <taxon>Archelosauria</taxon>
        <taxon>Archosauria</taxon>
        <taxon>Dinosauria</taxon>
        <taxon>Saurischia</taxon>
        <taxon>Theropoda</taxon>
        <taxon>Coelurosauria</taxon>
        <taxon>Aves</taxon>
        <taxon>Neognathae</taxon>
        <taxon>Galloanserae</taxon>
        <taxon>Anseriformes</taxon>
        <taxon>Anatidae</taxon>
        <taxon>Anatinae</taxon>
        <taxon>Anas</taxon>
    </lineage>
</organism>
<sequence length="215" mass="23223">MGAAGGARAQSSPKGRTQVRWADPLKTPRCPQGAQDVHPAACKRQGSAAPMQTPCQCKAGTNRPSPLGLGAGQGLSPHRVTVALHPPSQRLQCSQHLAMPDPIQQGALGDRHVPWQSHKGGMAAFWVEKSQKQLQSAGPAPARGAPWVHWPLCHPVPLLPQRHPGNLTMPEHTVELRGATVTWASKDKSSKKHVLELRTREGSEFLIQHDSEQII</sequence>
<evidence type="ECO:0000313" key="4">
    <source>
        <dbReference type="Proteomes" id="UP000016666"/>
    </source>
</evidence>
<evidence type="ECO:0000256" key="2">
    <source>
        <dbReference type="SAM" id="MobiDB-lite"/>
    </source>
</evidence>
<dbReference type="Ensembl" id="ENSAPLT00000047141.1">
    <property type="protein sequence ID" value="ENSAPLP00000021641.1"/>
    <property type="gene ID" value="ENSAPLG00000022784.1"/>
</dbReference>
<dbReference type="GO" id="GO:0005737">
    <property type="term" value="C:cytoplasm"/>
    <property type="evidence" value="ECO:0007669"/>
    <property type="project" value="TreeGrafter"/>
</dbReference>
<reference evidence="3" key="2">
    <citation type="submission" date="2025-08" db="UniProtKB">
        <authorList>
            <consortium name="Ensembl"/>
        </authorList>
    </citation>
    <scope>IDENTIFICATION</scope>
</reference>
<dbReference type="PANTHER" id="PTHR23176:SF104">
    <property type="entry name" value="RHO GTPASE-ACTIVATING PROTEIN 27"/>
    <property type="match status" value="1"/>
</dbReference>
<dbReference type="PANTHER" id="PTHR23176">
    <property type="entry name" value="RHO/RAC/CDC GTPASE-ACTIVATING PROTEIN"/>
    <property type="match status" value="1"/>
</dbReference>
<dbReference type="SUPFAM" id="SSF50729">
    <property type="entry name" value="PH domain-like"/>
    <property type="match status" value="1"/>
</dbReference>
<proteinExistence type="predicted"/>
<dbReference type="InterPro" id="IPR050729">
    <property type="entry name" value="Rho-GAP"/>
</dbReference>
<dbReference type="InterPro" id="IPR011993">
    <property type="entry name" value="PH-like_dom_sf"/>
</dbReference>
<reference evidence="4" key="1">
    <citation type="submission" date="2017-10" db="EMBL/GenBank/DDBJ databases">
        <title>A new Pekin duck reference genome.</title>
        <authorList>
            <person name="Hou Z.-C."/>
            <person name="Zhou Z.-K."/>
            <person name="Zhu F."/>
            <person name="Hou S.-S."/>
        </authorList>
    </citation>
    <scope>NUCLEOTIDE SEQUENCE [LARGE SCALE GENOMIC DNA]</scope>
</reference>
<feature type="region of interest" description="Disordered" evidence="2">
    <location>
        <begin position="1"/>
        <end position="42"/>
    </location>
</feature>